<dbReference type="SMART" id="SM00195">
    <property type="entry name" value="DSPc"/>
    <property type="match status" value="1"/>
</dbReference>
<dbReference type="STRING" id="5786.F0ZVV3"/>
<dbReference type="Proteomes" id="UP000001064">
    <property type="component" value="Unassembled WGS sequence"/>
</dbReference>
<dbReference type="PANTHER" id="PTHR46381:SF2">
    <property type="entry name" value="MAP KINASE PHOSPHATASE"/>
    <property type="match status" value="1"/>
</dbReference>
<dbReference type="InterPro" id="IPR029021">
    <property type="entry name" value="Prot-tyrosine_phosphatase-like"/>
</dbReference>
<dbReference type="AlphaFoldDB" id="F0ZVV3"/>
<keyword evidence="2" id="KW-0904">Protein phosphatase</keyword>
<feature type="domain" description="Tyrosine-protein phosphatase" evidence="3">
    <location>
        <begin position="1"/>
        <end position="138"/>
    </location>
</feature>
<evidence type="ECO:0000256" key="2">
    <source>
        <dbReference type="ARBA" id="ARBA00022912"/>
    </source>
</evidence>
<dbReference type="InterPro" id="IPR020422">
    <property type="entry name" value="TYR_PHOSPHATASE_DUAL_dom"/>
</dbReference>
<evidence type="ECO:0000313" key="5">
    <source>
        <dbReference type="EMBL" id="EGC31945.1"/>
    </source>
</evidence>
<dbReference type="InParanoid" id="F0ZVV3"/>
<feature type="non-terminal residue" evidence="5">
    <location>
        <position position="1"/>
    </location>
</feature>
<proteinExistence type="predicted"/>
<dbReference type="InterPro" id="IPR000340">
    <property type="entry name" value="Dual-sp_phosphatase_cat-dom"/>
</dbReference>
<evidence type="ECO:0000256" key="1">
    <source>
        <dbReference type="ARBA" id="ARBA00022801"/>
    </source>
</evidence>
<dbReference type="PROSITE" id="PS00383">
    <property type="entry name" value="TYR_PHOSPHATASE_1"/>
    <property type="match status" value="1"/>
</dbReference>
<reference evidence="6" key="1">
    <citation type="journal article" date="2011" name="Genome Biol.">
        <title>Comparative genomics of the social amoebae Dictyostelium discoideum and Dictyostelium purpureum.</title>
        <authorList>
            <consortium name="US DOE Joint Genome Institute (JGI-PGF)"/>
            <person name="Sucgang R."/>
            <person name="Kuo A."/>
            <person name="Tian X."/>
            <person name="Salerno W."/>
            <person name="Parikh A."/>
            <person name="Feasley C.L."/>
            <person name="Dalin E."/>
            <person name="Tu H."/>
            <person name="Huang E."/>
            <person name="Barry K."/>
            <person name="Lindquist E."/>
            <person name="Shapiro H."/>
            <person name="Bruce D."/>
            <person name="Schmutz J."/>
            <person name="Salamov A."/>
            <person name="Fey P."/>
            <person name="Gaudet P."/>
            <person name="Anjard C."/>
            <person name="Babu M.M."/>
            <person name="Basu S."/>
            <person name="Bushmanova Y."/>
            <person name="van der Wel H."/>
            <person name="Katoh-Kurasawa M."/>
            <person name="Dinh C."/>
            <person name="Coutinho P.M."/>
            <person name="Saito T."/>
            <person name="Elias M."/>
            <person name="Schaap P."/>
            <person name="Kay R.R."/>
            <person name="Henrissat B."/>
            <person name="Eichinger L."/>
            <person name="Rivero F."/>
            <person name="Putnam N.H."/>
            <person name="West C.M."/>
            <person name="Loomis W.F."/>
            <person name="Chisholm R.L."/>
            <person name="Shaulsky G."/>
            <person name="Strassmann J.E."/>
            <person name="Queller D.C."/>
            <person name="Kuspa A."/>
            <person name="Grigoriev I.V."/>
        </authorList>
    </citation>
    <scope>NUCLEOTIDE SEQUENCE [LARGE SCALE GENOMIC DNA]</scope>
    <source>
        <strain evidence="6">QSDP1</strain>
    </source>
</reference>
<dbReference type="PROSITE" id="PS50056">
    <property type="entry name" value="TYR_PHOSPHATASE_2"/>
    <property type="match status" value="1"/>
</dbReference>
<dbReference type="InterPro" id="IPR000387">
    <property type="entry name" value="Tyr_Pase_dom"/>
</dbReference>
<dbReference type="KEGG" id="dpp:DICPUDRAFT_13442"/>
<dbReference type="EMBL" id="GL871221">
    <property type="protein sequence ID" value="EGC31945.1"/>
    <property type="molecule type" value="Genomic_DNA"/>
</dbReference>
<sequence length="138" mass="16187">SFINEGIYLGNMESASNLQKLKNANITNILNCAGEKCSNYFPQQFKYKTLIIRDIPDEDISCLFSLILDYFIKVILNRNGVVFVHCYRGVSRSSAFVILWLMWKNKWSYQKAFEHIIEKRSVASPNIGFEFQLRRFEK</sequence>
<dbReference type="SUPFAM" id="SSF52799">
    <property type="entry name" value="(Phosphotyrosine protein) phosphatases II"/>
    <property type="match status" value="1"/>
</dbReference>
<evidence type="ECO:0000313" key="6">
    <source>
        <dbReference type="Proteomes" id="UP000001064"/>
    </source>
</evidence>
<organism evidence="5 6">
    <name type="scientific">Dictyostelium purpureum</name>
    <name type="common">Slime mold</name>
    <dbReference type="NCBI Taxonomy" id="5786"/>
    <lineage>
        <taxon>Eukaryota</taxon>
        <taxon>Amoebozoa</taxon>
        <taxon>Evosea</taxon>
        <taxon>Eumycetozoa</taxon>
        <taxon>Dictyostelia</taxon>
        <taxon>Dictyosteliales</taxon>
        <taxon>Dictyosteliaceae</taxon>
        <taxon>Dictyostelium</taxon>
    </lineage>
</organism>
<dbReference type="Gene3D" id="3.90.190.10">
    <property type="entry name" value="Protein tyrosine phosphatase superfamily"/>
    <property type="match status" value="1"/>
</dbReference>
<dbReference type="PROSITE" id="PS50054">
    <property type="entry name" value="TYR_PHOSPHATASE_DUAL"/>
    <property type="match status" value="1"/>
</dbReference>
<dbReference type="RefSeq" id="XP_003291547.1">
    <property type="nucleotide sequence ID" value="XM_003291499.1"/>
</dbReference>
<evidence type="ECO:0000259" key="4">
    <source>
        <dbReference type="PROSITE" id="PS50056"/>
    </source>
</evidence>
<dbReference type="OMA" id="CAIEVEC"/>
<keyword evidence="1" id="KW-0378">Hydrolase</keyword>
<dbReference type="Pfam" id="PF00782">
    <property type="entry name" value="DSPc"/>
    <property type="match status" value="1"/>
</dbReference>
<dbReference type="GO" id="GO:0004721">
    <property type="term" value="F:phosphoprotein phosphatase activity"/>
    <property type="evidence" value="ECO:0007669"/>
    <property type="project" value="UniProtKB-KW"/>
</dbReference>
<protein>
    <recommendedName>
        <fullName evidence="7">Protein-tyrosine-phosphatase</fullName>
    </recommendedName>
</protein>
<evidence type="ECO:0000259" key="3">
    <source>
        <dbReference type="PROSITE" id="PS50054"/>
    </source>
</evidence>
<gene>
    <name evidence="5" type="ORF">DICPUDRAFT_13442</name>
</gene>
<name>F0ZVV3_DICPU</name>
<evidence type="ECO:0008006" key="7">
    <source>
        <dbReference type="Google" id="ProtNLM"/>
    </source>
</evidence>
<feature type="non-terminal residue" evidence="5">
    <location>
        <position position="138"/>
    </location>
</feature>
<feature type="domain" description="Tyrosine specific protein phosphatases" evidence="4">
    <location>
        <begin position="69"/>
        <end position="120"/>
    </location>
</feature>
<dbReference type="VEuPathDB" id="AmoebaDB:DICPUDRAFT_13442"/>
<keyword evidence="6" id="KW-1185">Reference proteome</keyword>
<dbReference type="PANTHER" id="PTHR46381">
    <property type="entry name" value="MKPA PROTEIN"/>
    <property type="match status" value="1"/>
</dbReference>
<dbReference type="GeneID" id="10507727"/>
<dbReference type="InterPro" id="IPR016130">
    <property type="entry name" value="Tyr_Pase_AS"/>
</dbReference>
<dbReference type="OrthoDB" id="10252009at2759"/>
<dbReference type="eggNOG" id="KOG1716">
    <property type="taxonomic scope" value="Eukaryota"/>
</dbReference>
<dbReference type="CDD" id="cd14498">
    <property type="entry name" value="DSP"/>
    <property type="match status" value="1"/>
</dbReference>
<accession>F0ZVV3</accession>